<evidence type="ECO:0000313" key="5">
    <source>
        <dbReference type="Proteomes" id="UP001596456"/>
    </source>
</evidence>
<dbReference type="PANTHER" id="PTHR45586:SF1">
    <property type="entry name" value="LIPOPOLYSACCHARIDE ASSEMBLY PROTEIN B"/>
    <property type="match status" value="1"/>
</dbReference>
<evidence type="ECO:0000256" key="2">
    <source>
        <dbReference type="ARBA" id="ARBA00022803"/>
    </source>
</evidence>
<dbReference type="RefSeq" id="WP_377360648.1">
    <property type="nucleotide sequence ID" value="NZ_JBHTCM010000026.1"/>
</dbReference>
<dbReference type="EMBL" id="JBHTCM010000026">
    <property type="protein sequence ID" value="MFC7335110.1"/>
    <property type="molecule type" value="Genomic_DNA"/>
</dbReference>
<dbReference type="InterPro" id="IPR019734">
    <property type="entry name" value="TPR_rpt"/>
</dbReference>
<evidence type="ECO:0000256" key="3">
    <source>
        <dbReference type="PROSITE-ProRule" id="PRU00339"/>
    </source>
</evidence>
<gene>
    <name evidence="4" type="ORF">ACFQPS_18225</name>
</gene>
<dbReference type="Pfam" id="PF13432">
    <property type="entry name" value="TPR_16"/>
    <property type="match status" value="1"/>
</dbReference>
<dbReference type="SMART" id="SM00028">
    <property type="entry name" value="TPR"/>
    <property type="match status" value="7"/>
</dbReference>
<feature type="repeat" description="TPR" evidence="3">
    <location>
        <begin position="46"/>
        <end position="79"/>
    </location>
</feature>
<name>A0ABW2L0K1_9PROT</name>
<dbReference type="Gene3D" id="1.25.40.10">
    <property type="entry name" value="Tetratricopeptide repeat domain"/>
    <property type="match status" value="3"/>
</dbReference>
<keyword evidence="5" id="KW-1185">Reference proteome</keyword>
<dbReference type="Proteomes" id="UP001596456">
    <property type="component" value="Unassembled WGS sequence"/>
</dbReference>
<dbReference type="Pfam" id="PF13414">
    <property type="entry name" value="TPR_11"/>
    <property type="match status" value="1"/>
</dbReference>
<comment type="caution">
    <text evidence="4">The sequence shown here is derived from an EMBL/GenBank/DDBJ whole genome shotgun (WGS) entry which is preliminary data.</text>
</comment>
<feature type="repeat" description="TPR" evidence="3">
    <location>
        <begin position="182"/>
        <end position="215"/>
    </location>
</feature>
<keyword evidence="1" id="KW-0677">Repeat</keyword>
<reference evidence="5" key="1">
    <citation type="journal article" date="2019" name="Int. J. Syst. Evol. Microbiol.">
        <title>The Global Catalogue of Microorganisms (GCM) 10K type strain sequencing project: providing services to taxonomists for standard genome sequencing and annotation.</title>
        <authorList>
            <consortium name="The Broad Institute Genomics Platform"/>
            <consortium name="The Broad Institute Genome Sequencing Center for Infectious Disease"/>
            <person name="Wu L."/>
            <person name="Ma J."/>
        </authorList>
    </citation>
    <scope>NUCLEOTIDE SEQUENCE [LARGE SCALE GENOMIC DNA]</scope>
    <source>
        <strain evidence="5">CGMCC 1.16275</strain>
    </source>
</reference>
<dbReference type="SUPFAM" id="SSF48452">
    <property type="entry name" value="TPR-like"/>
    <property type="match status" value="3"/>
</dbReference>
<proteinExistence type="predicted"/>
<dbReference type="InterPro" id="IPR051012">
    <property type="entry name" value="CellSynth/LPSAsmb/PSIAsmb"/>
</dbReference>
<evidence type="ECO:0000313" key="4">
    <source>
        <dbReference type="EMBL" id="MFC7335110.1"/>
    </source>
</evidence>
<dbReference type="InterPro" id="IPR011990">
    <property type="entry name" value="TPR-like_helical_dom_sf"/>
</dbReference>
<keyword evidence="2 3" id="KW-0802">TPR repeat</keyword>
<accession>A0ABW2L0K1</accession>
<dbReference type="PROSITE" id="PS50005">
    <property type="entry name" value="TPR"/>
    <property type="match status" value="3"/>
</dbReference>
<dbReference type="Pfam" id="PF14559">
    <property type="entry name" value="TPR_19"/>
    <property type="match status" value="2"/>
</dbReference>
<dbReference type="Gene3D" id="2.60.120.620">
    <property type="entry name" value="q2cbj1_9rhob like domain"/>
    <property type="match status" value="1"/>
</dbReference>
<feature type="repeat" description="TPR" evidence="3">
    <location>
        <begin position="216"/>
        <end position="249"/>
    </location>
</feature>
<evidence type="ECO:0000256" key="1">
    <source>
        <dbReference type="ARBA" id="ARBA00022737"/>
    </source>
</evidence>
<sequence>MRRPEQTAAGSLPELLRLGLRARREGDLILAGRLGRQVLDLAPGHAQALHLLGLVARDGGDGQEAVRLLRAAVAAAPDDPEPLGDLGALMLVQGRAAEALGLLFRAAMLAPDRAAPFRSMAGALEALGRTEEAEAALRTALCLSPADPGAPADLGALLLRSGRPSEALEVLRRASVCCGTSATLAQAQGLALLALGRTEEAIVWLRRAVALEPDRADLWTGLGRVSAEAGAAADALRAFRRATALAPLDAEAHARLGRFLCRLGRQGEAIRGYRELELSLPASPDRARLLAEGEAAFGDPARALDLLGPLLADGTGDPVRQAATRAGAAALHLRLDRPREAWAQAEAALAIDPACVGALLAGAEAALRDGRPQAALALARRAAESGRPRAVALLATALRCLGDPAWRRLADPAALLRVEDLAPPPGQGGPDGFRRALLEALLPLHAVSEAAAGPSSLAESRTVGNLFARPALPAPLEALRRQIAAALDRHLAALPLDPEHPVLRSRPARLRIADAWSVRGRRRGCAADLDQGQGWLYGVYHVDVPAGAGGLSFGRPPFGTDPGLEPTLLVPPRPGRLILFPSFLWHGTAPGEGPCVTVAFEAVPADNA</sequence>
<dbReference type="PANTHER" id="PTHR45586">
    <property type="entry name" value="TPR REPEAT-CONTAINING PROTEIN PA4667"/>
    <property type="match status" value="1"/>
</dbReference>
<organism evidence="4 5">
    <name type="scientific">Rhodocista pekingensis</name>
    <dbReference type="NCBI Taxonomy" id="201185"/>
    <lineage>
        <taxon>Bacteria</taxon>
        <taxon>Pseudomonadati</taxon>
        <taxon>Pseudomonadota</taxon>
        <taxon>Alphaproteobacteria</taxon>
        <taxon>Rhodospirillales</taxon>
        <taxon>Azospirillaceae</taxon>
        <taxon>Rhodocista</taxon>
    </lineage>
</organism>
<protein>
    <submittedName>
        <fullName evidence="4">Tetratricopeptide repeat protein</fullName>
    </submittedName>
</protein>